<dbReference type="AlphaFoldDB" id="A0A7W9WDL1"/>
<organism evidence="1 2">
    <name type="scientific">Hymenobacter luteus</name>
    <dbReference type="NCBI Taxonomy" id="1411122"/>
    <lineage>
        <taxon>Bacteria</taxon>
        <taxon>Pseudomonadati</taxon>
        <taxon>Bacteroidota</taxon>
        <taxon>Cytophagia</taxon>
        <taxon>Cytophagales</taxon>
        <taxon>Hymenobacteraceae</taxon>
        <taxon>Hymenobacter</taxon>
    </lineage>
</organism>
<evidence type="ECO:0000313" key="1">
    <source>
        <dbReference type="EMBL" id="MBB6061253.1"/>
    </source>
</evidence>
<dbReference type="EMBL" id="JACHGG010000010">
    <property type="protein sequence ID" value="MBB6061253.1"/>
    <property type="molecule type" value="Genomic_DNA"/>
</dbReference>
<accession>A0A7W9WDL1</accession>
<reference evidence="1 2" key="1">
    <citation type="submission" date="2020-08" db="EMBL/GenBank/DDBJ databases">
        <title>Genomic Encyclopedia of Type Strains, Phase IV (KMG-IV): sequencing the most valuable type-strain genomes for metagenomic binning, comparative biology and taxonomic classification.</title>
        <authorList>
            <person name="Goeker M."/>
        </authorList>
    </citation>
    <scope>NUCLEOTIDE SEQUENCE [LARGE SCALE GENOMIC DNA]</scope>
    <source>
        <strain evidence="1 2">DSM 26718</strain>
    </source>
</reference>
<sequence length="128" mass="14107">MKAMGCDHSTSERLRAERGMRTGGGNPLLRVDPTHPQYPLALGEEVLWFAEPVVIGWYASQPQLPLLAFGLSNAIRPVALEGLVVQFADAGSPLLLWAKMLKFGQPSPFILNEAGLAELQQRYRLRVP</sequence>
<keyword evidence="2" id="KW-1185">Reference proteome</keyword>
<comment type="caution">
    <text evidence="1">The sequence shown here is derived from an EMBL/GenBank/DDBJ whole genome shotgun (WGS) entry which is preliminary data.</text>
</comment>
<protein>
    <submittedName>
        <fullName evidence="1">Uncharacterized protein</fullName>
    </submittedName>
</protein>
<gene>
    <name evidence="1" type="ORF">HNQ93_004132</name>
</gene>
<dbReference type="Proteomes" id="UP000532746">
    <property type="component" value="Unassembled WGS sequence"/>
</dbReference>
<dbReference type="RefSeq" id="WP_110980505.1">
    <property type="nucleotide sequence ID" value="NZ_JACHGG010000010.1"/>
</dbReference>
<proteinExistence type="predicted"/>
<evidence type="ECO:0000313" key="2">
    <source>
        <dbReference type="Proteomes" id="UP000532746"/>
    </source>
</evidence>
<name>A0A7W9WDL1_9BACT</name>